<dbReference type="EMBL" id="BAABUJ010000062">
    <property type="protein sequence ID" value="GAA5806335.1"/>
    <property type="molecule type" value="Genomic_DNA"/>
</dbReference>
<evidence type="ECO:0000313" key="2">
    <source>
        <dbReference type="EMBL" id="GAA5806335.1"/>
    </source>
</evidence>
<gene>
    <name evidence="2" type="ORF">HPULCUR_011868</name>
</gene>
<organism evidence="2 3">
    <name type="scientific">Helicostylum pulchrum</name>
    <dbReference type="NCBI Taxonomy" id="562976"/>
    <lineage>
        <taxon>Eukaryota</taxon>
        <taxon>Fungi</taxon>
        <taxon>Fungi incertae sedis</taxon>
        <taxon>Mucoromycota</taxon>
        <taxon>Mucoromycotina</taxon>
        <taxon>Mucoromycetes</taxon>
        <taxon>Mucorales</taxon>
        <taxon>Mucorineae</taxon>
        <taxon>Mucoraceae</taxon>
        <taxon>Helicostylum</taxon>
    </lineage>
</organism>
<keyword evidence="3" id="KW-1185">Reference proteome</keyword>
<protein>
    <submittedName>
        <fullName evidence="2">Uncharacterized protein</fullName>
    </submittedName>
</protein>
<name>A0ABP9YHJ7_9FUNG</name>
<comment type="caution">
    <text evidence="2">The sequence shown here is derived from an EMBL/GenBank/DDBJ whole genome shotgun (WGS) entry which is preliminary data.</text>
</comment>
<proteinExistence type="predicted"/>
<accession>A0ABP9YHJ7</accession>
<reference evidence="2 3" key="1">
    <citation type="submission" date="2024-04" db="EMBL/GenBank/DDBJ databases">
        <title>genome sequences of Mucor flavus KT1a and Helicostylum pulchrum KT1b strains isolation_sourced from the surface of a dry-aged beef.</title>
        <authorList>
            <person name="Toyotome T."/>
            <person name="Hosono M."/>
            <person name="Torimaru M."/>
            <person name="Fukuda K."/>
            <person name="Mikami N."/>
        </authorList>
    </citation>
    <scope>NUCLEOTIDE SEQUENCE [LARGE SCALE GENOMIC DNA]</scope>
    <source>
        <strain evidence="2 3">KT1b</strain>
    </source>
</reference>
<evidence type="ECO:0000256" key="1">
    <source>
        <dbReference type="SAM" id="Coils"/>
    </source>
</evidence>
<sequence>MSKVSAAVNKDHGYYSGTFAYSRKDGHKGVVINNNESLCIAIVYAGEDERVIEFLEFDVGKELDMVQQYFQKLITDIYNISIETNLTILPEDQTTVPVSDIELIKQTMEKEAKQNQDMMNDLLDQLKSQQIQIETLKAIVANNNQTGVEKEIPLKTTIVVPKNEDAIIPKIPEPVKFFHIENNSPNISQQPKKEEPIKHFKLQKKKRVYRIDLIWIIKLYKN</sequence>
<evidence type="ECO:0000313" key="3">
    <source>
        <dbReference type="Proteomes" id="UP001476247"/>
    </source>
</evidence>
<feature type="coiled-coil region" evidence="1">
    <location>
        <begin position="101"/>
        <end position="139"/>
    </location>
</feature>
<keyword evidence="1" id="KW-0175">Coiled coil</keyword>
<dbReference type="Proteomes" id="UP001476247">
    <property type="component" value="Unassembled WGS sequence"/>
</dbReference>